<organism evidence="4 5">
    <name type="scientific">Aliiroseovarius pelagivivens</name>
    <dbReference type="NCBI Taxonomy" id="1639690"/>
    <lineage>
        <taxon>Bacteria</taxon>
        <taxon>Pseudomonadati</taxon>
        <taxon>Pseudomonadota</taxon>
        <taxon>Alphaproteobacteria</taxon>
        <taxon>Rhodobacterales</taxon>
        <taxon>Paracoccaceae</taxon>
        <taxon>Aliiroseovarius</taxon>
    </lineage>
</organism>
<dbReference type="AlphaFoldDB" id="A0A2R8ALI6"/>
<evidence type="ECO:0000313" key="5">
    <source>
        <dbReference type="Proteomes" id="UP000244911"/>
    </source>
</evidence>
<dbReference type="InterPro" id="IPR037359">
    <property type="entry name" value="NST/OST"/>
</dbReference>
<dbReference type="RefSeq" id="WP_181363731.1">
    <property type="nucleotide sequence ID" value="NZ_OMOI01000001.1"/>
</dbReference>
<keyword evidence="1" id="KW-0808">Transferase</keyword>
<accession>A0A2R8ALI6</accession>
<keyword evidence="5" id="KW-1185">Reference proteome</keyword>
<feature type="domain" description="Sulfotransferase" evidence="3">
    <location>
        <begin position="9"/>
        <end position="184"/>
    </location>
</feature>
<evidence type="ECO:0000259" key="3">
    <source>
        <dbReference type="Pfam" id="PF00685"/>
    </source>
</evidence>
<dbReference type="InterPro" id="IPR027417">
    <property type="entry name" value="P-loop_NTPase"/>
</dbReference>
<evidence type="ECO:0000256" key="1">
    <source>
        <dbReference type="ARBA" id="ARBA00022679"/>
    </source>
</evidence>
<evidence type="ECO:0000313" key="4">
    <source>
        <dbReference type="EMBL" id="SPF76915.1"/>
    </source>
</evidence>
<protein>
    <recommendedName>
        <fullName evidence="3">Sulfotransferase domain-containing protein</fullName>
    </recommendedName>
</protein>
<proteinExistence type="predicted"/>
<dbReference type="EMBL" id="OMOI01000001">
    <property type="protein sequence ID" value="SPF76915.1"/>
    <property type="molecule type" value="Genomic_DNA"/>
</dbReference>
<name>A0A2R8ALI6_9RHOB</name>
<dbReference type="PANTHER" id="PTHR10605:SF56">
    <property type="entry name" value="BIFUNCTIONAL HEPARAN SULFATE N-DEACETYLASE_N-SULFOTRANSFERASE"/>
    <property type="match status" value="1"/>
</dbReference>
<dbReference type="GO" id="GO:0008146">
    <property type="term" value="F:sulfotransferase activity"/>
    <property type="evidence" value="ECO:0007669"/>
    <property type="project" value="InterPro"/>
</dbReference>
<keyword evidence="2" id="KW-0325">Glycoprotein</keyword>
<dbReference type="Gene3D" id="3.40.50.300">
    <property type="entry name" value="P-loop containing nucleotide triphosphate hydrolases"/>
    <property type="match status" value="1"/>
</dbReference>
<dbReference type="PANTHER" id="PTHR10605">
    <property type="entry name" value="HEPARAN SULFATE SULFOTRANSFERASE"/>
    <property type="match status" value="1"/>
</dbReference>
<dbReference type="Proteomes" id="UP000244911">
    <property type="component" value="Unassembled WGS sequence"/>
</dbReference>
<dbReference type="Pfam" id="PF00685">
    <property type="entry name" value="Sulfotransfer_1"/>
    <property type="match status" value="1"/>
</dbReference>
<evidence type="ECO:0000256" key="2">
    <source>
        <dbReference type="ARBA" id="ARBA00023180"/>
    </source>
</evidence>
<dbReference type="SUPFAM" id="SSF52540">
    <property type="entry name" value="P-loop containing nucleoside triphosphate hydrolases"/>
    <property type="match status" value="1"/>
</dbReference>
<gene>
    <name evidence="4" type="ORF">ALP8811_01932</name>
</gene>
<sequence length="287" mass="32788">MTHTSPRPIDFLIIGAAKCATTWEQQSLSASPGIFMPAPELHFFSRVYDKGFDWFNAQFDSSQPGDILGEKSNSYLTQPEAAARIHAAYPDIKMIVQMRDPVHRAYSDYCMLLRRGEVDEDIRRHLDPQKAATERFLNDGRYGHHLKRFFALFPKEQILLLAFEDVATHPDRQLQWVADHVGYTGQLTPPMREKVKDKHANAVPAPLRRILTPLRPLLDPIRNRPPISTLRNLVAKPFTYPALPDDLKQEIETFYQDDKCELSILAPDFLPDWNRPEGARISGGNTS</sequence>
<reference evidence="5" key="1">
    <citation type="submission" date="2018-03" db="EMBL/GenBank/DDBJ databases">
        <authorList>
            <person name="Rodrigo-Torres L."/>
            <person name="Arahal R. D."/>
            <person name="Lucena T."/>
        </authorList>
    </citation>
    <scope>NUCLEOTIDE SEQUENCE [LARGE SCALE GENOMIC DNA]</scope>
    <source>
        <strain evidence="5">CECT 8811</strain>
    </source>
</reference>
<dbReference type="InterPro" id="IPR000863">
    <property type="entry name" value="Sulfotransferase_dom"/>
</dbReference>